<dbReference type="PANTHER" id="PTHR33881">
    <property type="entry name" value="NEUROGENIC LOCUS NOTCH-LIKE PROTEIN"/>
    <property type="match status" value="1"/>
</dbReference>
<evidence type="ECO:0000259" key="2">
    <source>
        <dbReference type="SMART" id="SM00181"/>
    </source>
</evidence>
<dbReference type="SMART" id="SM00181">
    <property type="entry name" value="EGF"/>
    <property type="match status" value="2"/>
</dbReference>
<keyword evidence="4" id="KW-1185">Reference proteome</keyword>
<gene>
    <name evidence="3" type="ORF">LIER_11562</name>
</gene>
<dbReference type="PANTHER" id="PTHR33881:SF7">
    <property type="entry name" value="NEUROGENIC LOCUS NOTCH-LIKE PROTEIN"/>
    <property type="match status" value="1"/>
</dbReference>
<feature type="domain" description="EGF-like" evidence="2">
    <location>
        <begin position="41"/>
        <end position="87"/>
    </location>
</feature>
<accession>A0AAV3PPY3</accession>
<dbReference type="Proteomes" id="UP001454036">
    <property type="component" value="Unassembled WGS sequence"/>
</dbReference>
<protein>
    <recommendedName>
        <fullName evidence="2">EGF-like domain-containing protein</fullName>
    </recommendedName>
</protein>
<organism evidence="3 4">
    <name type="scientific">Lithospermum erythrorhizon</name>
    <name type="common">Purple gromwell</name>
    <name type="synonym">Lithospermum officinale var. erythrorhizon</name>
    <dbReference type="NCBI Taxonomy" id="34254"/>
    <lineage>
        <taxon>Eukaryota</taxon>
        <taxon>Viridiplantae</taxon>
        <taxon>Streptophyta</taxon>
        <taxon>Embryophyta</taxon>
        <taxon>Tracheophyta</taxon>
        <taxon>Spermatophyta</taxon>
        <taxon>Magnoliopsida</taxon>
        <taxon>eudicotyledons</taxon>
        <taxon>Gunneridae</taxon>
        <taxon>Pentapetalae</taxon>
        <taxon>asterids</taxon>
        <taxon>lamiids</taxon>
        <taxon>Boraginales</taxon>
        <taxon>Boraginaceae</taxon>
        <taxon>Boraginoideae</taxon>
        <taxon>Lithospermeae</taxon>
        <taxon>Lithospermum</taxon>
    </lineage>
</organism>
<sequence>MGILNNTFSTLALLFLCLQQPRVATCFDFGTVIAPIVDGFLCNLAPCGKGVCKLTNNATFPGYECECGPGWNQVGPKFMPCVVPNCTLDSSCMATPGKANGHFSPLDFCTYADCGGGVCNNTAFPYSCECDEGYGNLLNMKLFSCVKDCALGLDCNHLQIPLQNNTVKPNNTDTNGSLVSSSSSGNLILLLVLGISICMILWR</sequence>
<feature type="domain" description="EGF-like" evidence="2">
    <location>
        <begin position="108"/>
        <end position="146"/>
    </location>
</feature>
<dbReference type="AlphaFoldDB" id="A0AAV3PPY3"/>
<reference evidence="3 4" key="1">
    <citation type="submission" date="2024-01" db="EMBL/GenBank/DDBJ databases">
        <title>The complete chloroplast genome sequence of Lithospermum erythrorhizon: insights into the phylogenetic relationship among Boraginaceae species and the maternal lineages of purple gromwells.</title>
        <authorList>
            <person name="Okada T."/>
            <person name="Watanabe K."/>
        </authorList>
    </citation>
    <scope>NUCLEOTIDE SEQUENCE [LARGE SCALE GENOMIC DNA]</scope>
</reference>
<feature type="chain" id="PRO_5043528433" description="EGF-like domain-containing protein" evidence="1">
    <location>
        <begin position="27"/>
        <end position="203"/>
    </location>
</feature>
<feature type="signal peptide" evidence="1">
    <location>
        <begin position="1"/>
        <end position="26"/>
    </location>
</feature>
<dbReference type="EMBL" id="BAABME010002149">
    <property type="protein sequence ID" value="GAA0153285.1"/>
    <property type="molecule type" value="Genomic_DNA"/>
</dbReference>
<comment type="caution">
    <text evidence="3">The sequence shown here is derived from an EMBL/GenBank/DDBJ whole genome shotgun (WGS) entry which is preliminary data.</text>
</comment>
<keyword evidence="1" id="KW-0732">Signal</keyword>
<evidence type="ECO:0000313" key="4">
    <source>
        <dbReference type="Proteomes" id="UP001454036"/>
    </source>
</evidence>
<proteinExistence type="predicted"/>
<name>A0AAV3PPY3_LITER</name>
<dbReference type="InterPro" id="IPR000742">
    <property type="entry name" value="EGF"/>
</dbReference>
<evidence type="ECO:0000256" key="1">
    <source>
        <dbReference type="SAM" id="SignalP"/>
    </source>
</evidence>
<evidence type="ECO:0000313" key="3">
    <source>
        <dbReference type="EMBL" id="GAA0153285.1"/>
    </source>
</evidence>